<keyword evidence="1" id="KW-1133">Transmembrane helix</keyword>
<protein>
    <submittedName>
        <fullName evidence="2">Uncharacterized protein</fullName>
    </submittedName>
</protein>
<name>A0A9X9LRZ3_GULGU</name>
<gene>
    <name evidence="2" type="ORF">BN2614_LOCUS1</name>
</gene>
<keyword evidence="1" id="KW-0812">Transmembrane</keyword>
<feature type="non-terminal residue" evidence="2">
    <location>
        <position position="113"/>
    </location>
</feature>
<dbReference type="PANTHER" id="PTHR13098:SF3">
    <property type="entry name" value="WOLFRAMIN"/>
    <property type="match status" value="1"/>
</dbReference>
<dbReference type="AlphaFoldDB" id="A0A9X9LRZ3"/>
<organism evidence="2 3">
    <name type="scientific">Gulo gulo</name>
    <name type="common">Wolverine</name>
    <name type="synonym">Gluton</name>
    <dbReference type="NCBI Taxonomy" id="48420"/>
    <lineage>
        <taxon>Eukaryota</taxon>
        <taxon>Metazoa</taxon>
        <taxon>Chordata</taxon>
        <taxon>Craniata</taxon>
        <taxon>Vertebrata</taxon>
        <taxon>Euteleostomi</taxon>
        <taxon>Mammalia</taxon>
        <taxon>Eutheria</taxon>
        <taxon>Laurasiatheria</taxon>
        <taxon>Carnivora</taxon>
        <taxon>Caniformia</taxon>
        <taxon>Musteloidea</taxon>
        <taxon>Mustelidae</taxon>
        <taxon>Guloninae</taxon>
        <taxon>Gulo</taxon>
    </lineage>
</organism>
<evidence type="ECO:0000313" key="3">
    <source>
        <dbReference type="Proteomes" id="UP000269945"/>
    </source>
</evidence>
<dbReference type="GO" id="GO:0055074">
    <property type="term" value="P:calcium ion homeostasis"/>
    <property type="evidence" value="ECO:0007669"/>
    <property type="project" value="TreeGrafter"/>
</dbReference>
<keyword evidence="1" id="KW-0472">Membrane</keyword>
<sequence>AKSYIALDDFVEITKKYAKGIIPANLFLQDDDDDELAGRSPEDLPLRLKVVKYPLHAVMEIKEYLIDMASRAGVHWLSTIVPTHHINALIFFFIISNLTIDFFALFIPLVVFY</sequence>
<keyword evidence="3" id="KW-1185">Reference proteome</keyword>
<reference evidence="2 3" key="1">
    <citation type="submission" date="2018-10" db="EMBL/GenBank/DDBJ databases">
        <authorList>
            <person name="Ekblom R."/>
            <person name="Jareborg N."/>
        </authorList>
    </citation>
    <scope>NUCLEOTIDE SEQUENCE [LARGE SCALE GENOMIC DNA]</scope>
    <source>
        <tissue evidence="2">Muscle</tissue>
    </source>
</reference>
<evidence type="ECO:0000256" key="1">
    <source>
        <dbReference type="SAM" id="Phobius"/>
    </source>
</evidence>
<dbReference type="EMBL" id="CYRY02013722">
    <property type="protein sequence ID" value="VCW84230.1"/>
    <property type="molecule type" value="Genomic_DNA"/>
</dbReference>
<dbReference type="GO" id="GO:0005789">
    <property type="term" value="C:endoplasmic reticulum membrane"/>
    <property type="evidence" value="ECO:0007669"/>
    <property type="project" value="TreeGrafter"/>
</dbReference>
<dbReference type="InterPro" id="IPR026209">
    <property type="entry name" value="Wolframin_fam"/>
</dbReference>
<dbReference type="Proteomes" id="UP000269945">
    <property type="component" value="Unassembled WGS sequence"/>
</dbReference>
<dbReference type="GO" id="GO:0030968">
    <property type="term" value="P:endoplasmic reticulum unfolded protein response"/>
    <property type="evidence" value="ECO:0007669"/>
    <property type="project" value="TreeGrafter"/>
</dbReference>
<comment type="caution">
    <text evidence="2">The sequence shown here is derived from an EMBL/GenBank/DDBJ whole genome shotgun (WGS) entry which is preliminary data.</text>
</comment>
<dbReference type="PRINTS" id="PR02060">
    <property type="entry name" value="WOLFFAMILY"/>
</dbReference>
<proteinExistence type="predicted"/>
<dbReference type="PANTHER" id="PTHR13098">
    <property type="entry name" value="WOLFRAMIN"/>
    <property type="match status" value="1"/>
</dbReference>
<feature type="transmembrane region" description="Helical" evidence="1">
    <location>
        <begin position="86"/>
        <end position="112"/>
    </location>
</feature>
<feature type="non-terminal residue" evidence="2">
    <location>
        <position position="1"/>
    </location>
</feature>
<evidence type="ECO:0000313" key="2">
    <source>
        <dbReference type="EMBL" id="VCW84230.1"/>
    </source>
</evidence>
<accession>A0A9X9LRZ3</accession>